<protein>
    <submittedName>
        <fullName evidence="1">Uncharacterized protein</fullName>
    </submittedName>
</protein>
<sequence length="169" mass="19838">MSRKFSNSKTDKYLDTLSQYISLDNDDCDLSKRSKFNFSYFCDDQKCACSIDEWGGDNSSAFLKKLIELSKHSLLDLRRLPIGSGRKRRNILEVYQQYPSHSNFSRPVHVPHQAEWARIRLDSATRLIGFVLPDDYHGAHHQVTSYQYDKNTFYVVFIDKNHNFYPTKK</sequence>
<dbReference type="EMBL" id="UAUE01000020">
    <property type="protein sequence ID" value="SPY96861.1"/>
    <property type="molecule type" value="Genomic_DNA"/>
</dbReference>
<dbReference type="AlphaFoldDB" id="A0A2X2DH92"/>
<dbReference type="Proteomes" id="UP000251485">
    <property type="component" value="Unassembled WGS sequence"/>
</dbReference>
<name>A0A2X2DH92_PROMI</name>
<evidence type="ECO:0000313" key="2">
    <source>
        <dbReference type="EMBL" id="SPY96861.1"/>
    </source>
</evidence>
<evidence type="ECO:0000313" key="3">
    <source>
        <dbReference type="Proteomes" id="UP000251485"/>
    </source>
</evidence>
<proteinExistence type="predicted"/>
<dbReference type="EMBL" id="UAUE01000001">
    <property type="protein sequence ID" value="SPY93790.1"/>
    <property type="molecule type" value="Genomic_DNA"/>
</dbReference>
<accession>A0A2X2DH92</accession>
<reference evidence="1 3" key="1">
    <citation type="submission" date="2018-06" db="EMBL/GenBank/DDBJ databases">
        <authorList>
            <consortium name="Pathogen Informatics"/>
            <person name="Doyle S."/>
        </authorList>
    </citation>
    <scope>NUCLEOTIDE SEQUENCE [LARGE SCALE GENOMIC DNA]</scope>
    <source>
        <strain evidence="1 3">NCTC10975</strain>
    </source>
</reference>
<organism evidence="1 3">
    <name type="scientific">Proteus mirabilis</name>
    <dbReference type="NCBI Taxonomy" id="584"/>
    <lineage>
        <taxon>Bacteria</taxon>
        <taxon>Pseudomonadati</taxon>
        <taxon>Pseudomonadota</taxon>
        <taxon>Gammaproteobacteria</taxon>
        <taxon>Enterobacterales</taxon>
        <taxon>Morganellaceae</taxon>
        <taxon>Proteus</taxon>
    </lineage>
</organism>
<gene>
    <name evidence="1" type="ORF">NCTC10975_00113</name>
    <name evidence="2" type="ORF">NCTC10975_02599</name>
</gene>
<dbReference type="RefSeq" id="WP_049257268.1">
    <property type="nucleotide sequence ID" value="NZ_CAYFCP010000016.1"/>
</dbReference>
<evidence type="ECO:0000313" key="1">
    <source>
        <dbReference type="EMBL" id="SPY93790.1"/>
    </source>
</evidence>